<reference evidence="6 7" key="1">
    <citation type="submission" date="2020-01" db="EMBL/GenBank/DDBJ databases">
        <title>Genomes of bacteria type strains.</title>
        <authorList>
            <person name="Chen J."/>
            <person name="Zhu S."/>
            <person name="Yang J."/>
        </authorList>
    </citation>
    <scope>NUCLEOTIDE SEQUENCE [LARGE SCALE GENOMIC DNA]</scope>
    <source>
        <strain evidence="6 7">LMG 24078</strain>
    </source>
</reference>
<dbReference type="InterPro" id="IPR010982">
    <property type="entry name" value="Lambda_DNA-bd_dom_sf"/>
</dbReference>
<dbReference type="RefSeq" id="WP_163107459.1">
    <property type="nucleotide sequence ID" value="NZ_JAAAWO010000013.1"/>
</dbReference>
<dbReference type="Gene3D" id="1.10.260.40">
    <property type="entry name" value="lambda repressor-like DNA-binding domains"/>
    <property type="match status" value="1"/>
</dbReference>
<dbReference type="CDD" id="cd02209">
    <property type="entry name" value="cupin_XRE_C"/>
    <property type="match status" value="1"/>
</dbReference>
<keyword evidence="3" id="KW-0804">Transcription</keyword>
<comment type="caution">
    <text evidence="6">The sequence shown here is derived from an EMBL/GenBank/DDBJ whole genome shotgun (WGS) entry which is preliminary data.</text>
</comment>
<proteinExistence type="predicted"/>
<name>A0A6N9THV6_9ALTE</name>
<accession>A0A6N9THV6</accession>
<dbReference type="SMART" id="SM00530">
    <property type="entry name" value="HTH_XRE"/>
    <property type="match status" value="1"/>
</dbReference>
<keyword evidence="1" id="KW-0805">Transcription regulation</keyword>
<evidence type="ECO:0000256" key="3">
    <source>
        <dbReference type="ARBA" id="ARBA00023163"/>
    </source>
</evidence>
<dbReference type="GO" id="GO:0005829">
    <property type="term" value="C:cytosol"/>
    <property type="evidence" value="ECO:0007669"/>
    <property type="project" value="TreeGrafter"/>
</dbReference>
<feature type="domain" description="HTH cro/C1-type" evidence="5">
    <location>
        <begin position="17"/>
        <end position="71"/>
    </location>
</feature>
<evidence type="ECO:0000259" key="5">
    <source>
        <dbReference type="PROSITE" id="PS50943"/>
    </source>
</evidence>
<keyword evidence="2" id="KW-0238">DNA-binding</keyword>
<dbReference type="InterPro" id="IPR001387">
    <property type="entry name" value="Cro/C1-type_HTH"/>
</dbReference>
<dbReference type="PANTHER" id="PTHR46797">
    <property type="entry name" value="HTH-TYPE TRANSCRIPTIONAL REGULATOR"/>
    <property type="match status" value="1"/>
</dbReference>
<dbReference type="SUPFAM" id="SSF47413">
    <property type="entry name" value="lambda repressor-like DNA-binding domains"/>
    <property type="match status" value="1"/>
</dbReference>
<evidence type="ECO:0000256" key="4">
    <source>
        <dbReference type="SAM" id="MobiDB-lite"/>
    </source>
</evidence>
<evidence type="ECO:0000256" key="2">
    <source>
        <dbReference type="ARBA" id="ARBA00023125"/>
    </source>
</evidence>
<sequence length="199" mass="21826">MLKDSGSKITHNVAQNLRRVRGERKLSLDGASQLTGVSKAMLGQIERGESSPTIATLWKIATGLQCSFSSFLGNTATTHENSQESSQETSNDTSALQPQVELIADPNMQVLTLFPFDPLTSFEVFELVLSHHHEQHSTAHQAGVTERIHVISGVLSVMQNGQWETLKAGEQCVLAADKAHAYRDDAGETRFMAIIHYPQ</sequence>
<keyword evidence="7" id="KW-1185">Reference proteome</keyword>
<protein>
    <submittedName>
        <fullName evidence="6">Helix-turn-helix domain-containing protein</fullName>
    </submittedName>
</protein>
<dbReference type="GO" id="GO:0003677">
    <property type="term" value="F:DNA binding"/>
    <property type="evidence" value="ECO:0007669"/>
    <property type="project" value="UniProtKB-KW"/>
</dbReference>
<dbReference type="PANTHER" id="PTHR46797:SF23">
    <property type="entry name" value="HTH-TYPE TRANSCRIPTIONAL REGULATOR SUTR"/>
    <property type="match status" value="1"/>
</dbReference>
<dbReference type="EMBL" id="JAAAWO010000013">
    <property type="protein sequence ID" value="NDW16904.1"/>
    <property type="molecule type" value="Genomic_DNA"/>
</dbReference>
<evidence type="ECO:0000313" key="6">
    <source>
        <dbReference type="EMBL" id="NDW16904.1"/>
    </source>
</evidence>
<dbReference type="SUPFAM" id="SSF51182">
    <property type="entry name" value="RmlC-like cupins"/>
    <property type="match status" value="1"/>
</dbReference>
<evidence type="ECO:0000256" key="1">
    <source>
        <dbReference type="ARBA" id="ARBA00023015"/>
    </source>
</evidence>
<gene>
    <name evidence="6" type="ORF">GTQ48_15425</name>
</gene>
<evidence type="ECO:0000313" key="7">
    <source>
        <dbReference type="Proteomes" id="UP000471381"/>
    </source>
</evidence>
<dbReference type="InterPro" id="IPR050807">
    <property type="entry name" value="TransReg_Diox_bact_type"/>
</dbReference>
<dbReference type="GO" id="GO:0003700">
    <property type="term" value="F:DNA-binding transcription factor activity"/>
    <property type="evidence" value="ECO:0007669"/>
    <property type="project" value="TreeGrafter"/>
</dbReference>
<feature type="compositionally biased region" description="Low complexity" evidence="4">
    <location>
        <begin position="83"/>
        <end position="94"/>
    </location>
</feature>
<dbReference type="Proteomes" id="UP000471381">
    <property type="component" value="Unassembled WGS sequence"/>
</dbReference>
<dbReference type="CDD" id="cd00093">
    <property type="entry name" value="HTH_XRE"/>
    <property type="match status" value="1"/>
</dbReference>
<feature type="region of interest" description="Disordered" evidence="4">
    <location>
        <begin position="76"/>
        <end position="95"/>
    </location>
</feature>
<dbReference type="AlphaFoldDB" id="A0A6N9THV6"/>
<organism evidence="6 7">
    <name type="scientific">Alteromonas genovensis</name>
    <dbReference type="NCBI Taxonomy" id="471225"/>
    <lineage>
        <taxon>Bacteria</taxon>
        <taxon>Pseudomonadati</taxon>
        <taxon>Pseudomonadota</taxon>
        <taxon>Gammaproteobacteria</taxon>
        <taxon>Alteromonadales</taxon>
        <taxon>Alteromonadaceae</taxon>
        <taxon>Alteromonas/Salinimonas group</taxon>
        <taxon>Alteromonas</taxon>
    </lineage>
</organism>
<dbReference type="Gene3D" id="2.60.120.10">
    <property type="entry name" value="Jelly Rolls"/>
    <property type="match status" value="1"/>
</dbReference>
<dbReference type="InterPro" id="IPR011051">
    <property type="entry name" value="RmlC_Cupin_sf"/>
</dbReference>
<dbReference type="PROSITE" id="PS50943">
    <property type="entry name" value="HTH_CROC1"/>
    <property type="match status" value="1"/>
</dbReference>
<dbReference type="Pfam" id="PF01381">
    <property type="entry name" value="HTH_3"/>
    <property type="match status" value="1"/>
</dbReference>
<dbReference type="InterPro" id="IPR014710">
    <property type="entry name" value="RmlC-like_jellyroll"/>
</dbReference>